<feature type="compositionally biased region" description="Polar residues" evidence="1">
    <location>
        <begin position="150"/>
        <end position="173"/>
    </location>
</feature>
<dbReference type="RefSeq" id="XP_064703864.1">
    <property type="nucleotide sequence ID" value="XM_064849161.1"/>
</dbReference>
<comment type="caution">
    <text evidence="2">The sequence shown here is derived from an EMBL/GenBank/DDBJ whole genome shotgun (WGS) entry which is preliminary data.</text>
</comment>
<organism evidence="2 3">
    <name type="scientific">Exophiala bonariae</name>
    <dbReference type="NCBI Taxonomy" id="1690606"/>
    <lineage>
        <taxon>Eukaryota</taxon>
        <taxon>Fungi</taxon>
        <taxon>Dikarya</taxon>
        <taxon>Ascomycota</taxon>
        <taxon>Pezizomycotina</taxon>
        <taxon>Eurotiomycetes</taxon>
        <taxon>Chaetothyriomycetidae</taxon>
        <taxon>Chaetothyriales</taxon>
        <taxon>Herpotrichiellaceae</taxon>
        <taxon>Exophiala</taxon>
    </lineage>
</organism>
<dbReference type="GeneID" id="89973770"/>
<reference evidence="2 3" key="1">
    <citation type="submission" date="2023-08" db="EMBL/GenBank/DDBJ databases">
        <title>Black Yeasts Isolated from many extreme environments.</title>
        <authorList>
            <person name="Coleine C."/>
            <person name="Stajich J.E."/>
            <person name="Selbmann L."/>
        </authorList>
    </citation>
    <scope>NUCLEOTIDE SEQUENCE [LARGE SCALE GENOMIC DNA]</scope>
    <source>
        <strain evidence="2 3">CCFEE 5792</strain>
    </source>
</reference>
<protein>
    <recommendedName>
        <fullName evidence="4">NACHT-NTPase and P-loop NTPases N-terminal domain-containing protein</fullName>
    </recommendedName>
</protein>
<accession>A0AAV9N512</accession>
<evidence type="ECO:0008006" key="4">
    <source>
        <dbReference type="Google" id="ProtNLM"/>
    </source>
</evidence>
<gene>
    <name evidence="2" type="ORF">LTR84_005595</name>
</gene>
<evidence type="ECO:0000313" key="2">
    <source>
        <dbReference type="EMBL" id="KAK5048505.1"/>
    </source>
</evidence>
<name>A0AAV9N512_9EURO</name>
<evidence type="ECO:0000256" key="1">
    <source>
        <dbReference type="SAM" id="MobiDB-lite"/>
    </source>
</evidence>
<dbReference type="EMBL" id="JAVRRD010000021">
    <property type="protein sequence ID" value="KAK5048505.1"/>
    <property type="molecule type" value="Genomic_DNA"/>
</dbReference>
<keyword evidence="3" id="KW-1185">Reference proteome</keyword>
<proteinExistence type="predicted"/>
<dbReference type="Proteomes" id="UP001358417">
    <property type="component" value="Unassembled WGS sequence"/>
</dbReference>
<sequence length="189" mass="20587">MGPADDFMLSLGDIFDLQHLILNFKNDLAHIHLHNKLQALVKPKNDPAHNRVDDELQALLCRQDYTSVFEAGIESLNSLVDALRVHLPAHQTAFKDSSQALITAIMNQLIDLLLEINANRDGNIAKWATSDSNIRIAMSKLSPLLVNQEMSDASFPSPSGDASSGVSPESKFSSPKHPTGLPSTHSLAT</sequence>
<feature type="region of interest" description="Disordered" evidence="1">
    <location>
        <begin position="150"/>
        <end position="189"/>
    </location>
</feature>
<evidence type="ECO:0000313" key="3">
    <source>
        <dbReference type="Proteomes" id="UP001358417"/>
    </source>
</evidence>
<dbReference type="AlphaFoldDB" id="A0AAV9N512"/>